<name>A0ABM3FR99_NEOLC</name>
<reference evidence="5" key="1">
    <citation type="submission" date="2025-08" db="UniProtKB">
        <authorList>
            <consortium name="RefSeq"/>
        </authorList>
    </citation>
    <scope>IDENTIFICATION</scope>
    <source>
        <tissue evidence="5">Thorax and Abdomen</tissue>
    </source>
</reference>
<accession>A0ABM3FR99</accession>
<feature type="compositionally biased region" description="Low complexity" evidence="2">
    <location>
        <begin position="36"/>
        <end position="46"/>
    </location>
</feature>
<dbReference type="PANTHER" id="PTHR22929:SF0">
    <property type="entry name" value="TRANSCRIPTION FACTOR TFIIIB COMPONENT B'' HOMOLOG"/>
    <property type="match status" value="1"/>
</dbReference>
<dbReference type="RefSeq" id="XP_046590555.1">
    <property type="nucleotide sequence ID" value="XM_046734599.1"/>
</dbReference>
<feature type="region of interest" description="Disordered" evidence="2">
    <location>
        <begin position="698"/>
        <end position="717"/>
    </location>
</feature>
<feature type="compositionally biased region" description="Basic and acidic residues" evidence="2">
    <location>
        <begin position="582"/>
        <end position="591"/>
    </location>
</feature>
<feature type="domain" description="Myb-like" evidence="3">
    <location>
        <begin position="371"/>
        <end position="419"/>
    </location>
</feature>
<evidence type="ECO:0000259" key="3">
    <source>
        <dbReference type="SMART" id="SM00717"/>
    </source>
</evidence>
<feature type="compositionally biased region" description="Low complexity" evidence="2">
    <location>
        <begin position="136"/>
        <end position="148"/>
    </location>
</feature>
<dbReference type="SUPFAM" id="SSF46689">
    <property type="entry name" value="Homeodomain-like"/>
    <property type="match status" value="1"/>
</dbReference>
<evidence type="ECO:0000256" key="2">
    <source>
        <dbReference type="SAM" id="MobiDB-lite"/>
    </source>
</evidence>
<keyword evidence="4" id="KW-1185">Reference proteome</keyword>
<feature type="compositionally biased region" description="Basic and acidic residues" evidence="2">
    <location>
        <begin position="612"/>
        <end position="641"/>
    </location>
</feature>
<dbReference type="InterPro" id="IPR009057">
    <property type="entry name" value="Homeodomain-like_sf"/>
</dbReference>
<dbReference type="GeneID" id="107224902"/>
<evidence type="ECO:0000256" key="1">
    <source>
        <dbReference type="ARBA" id="ARBA00004123"/>
    </source>
</evidence>
<dbReference type="SMART" id="SM00717">
    <property type="entry name" value="SANT"/>
    <property type="match status" value="1"/>
</dbReference>
<evidence type="ECO:0000313" key="5">
    <source>
        <dbReference type="RefSeq" id="XP_046590555.1"/>
    </source>
</evidence>
<dbReference type="InterPro" id="IPR001005">
    <property type="entry name" value="SANT/Myb"/>
</dbReference>
<feature type="compositionally biased region" description="Acidic residues" evidence="2">
    <location>
        <begin position="488"/>
        <end position="502"/>
    </location>
</feature>
<dbReference type="PANTHER" id="PTHR22929">
    <property type="entry name" value="RNA POLYMERASE III TRANSCRIPTION INITIATION FACTOR B"/>
    <property type="match status" value="1"/>
</dbReference>
<feature type="region of interest" description="Disordered" evidence="2">
    <location>
        <begin position="612"/>
        <end position="645"/>
    </location>
</feature>
<dbReference type="Pfam" id="PF15963">
    <property type="entry name" value="Myb_DNA-bind_7"/>
    <property type="match status" value="1"/>
</dbReference>
<dbReference type="CDD" id="cd00167">
    <property type="entry name" value="SANT"/>
    <property type="match status" value="1"/>
</dbReference>
<evidence type="ECO:0000313" key="4">
    <source>
        <dbReference type="Proteomes" id="UP000829291"/>
    </source>
</evidence>
<dbReference type="InterPro" id="IPR039467">
    <property type="entry name" value="TFIIIB_B''_Myb"/>
</dbReference>
<feature type="region of interest" description="Disordered" evidence="2">
    <location>
        <begin position="456"/>
        <end position="533"/>
    </location>
</feature>
<feature type="compositionally biased region" description="Polar residues" evidence="2">
    <location>
        <begin position="173"/>
        <end position="183"/>
    </location>
</feature>
<feature type="region of interest" description="Disordered" evidence="2">
    <location>
        <begin position="70"/>
        <end position="197"/>
    </location>
</feature>
<dbReference type="Proteomes" id="UP000829291">
    <property type="component" value="Chromosome 1"/>
</dbReference>
<protein>
    <submittedName>
        <fullName evidence="5">Transcription factor TFIIIB component B'' homolog isoform X1</fullName>
    </submittedName>
</protein>
<proteinExistence type="predicted"/>
<sequence length="717" mass="80313">MLTVSSTKKFELNMRRARIKAVANVPLRRKATQDASQPEPSQPSSPKVEGTDKVAAAADIEKPIIPIIAEESESANVESQTPLSVKEDQETTFTPVNEQNENNDINKLSEESTILSPESTFAALASPPYRSESIKSDSASIKSPASPSKLLQNRSRFVRPVPRLDGSGRIRRNSIQGSGASASESEDDGRRPISAVPNRIRNDSCCSVQSNRDPIVNSNVNNVPEFRPLPKRRMVISESARKLAEARREFLHKHGKKTPDRNKLTMYDLIYYNPVTNPMKNPDTSTPAMRMEPVSMSNDDIEHTEEENVDEPAAMPVPQVKVGPDGQLIIDEQSLVIEQTGTKKGREALANSEVVVDEGRTGNGFYKRPKKSKEWPKWETLRFYKALNTIGTDFLLMQSLFPNRSRQEIKLKFKKEEKTNRPLVEKALKYHQEFDTDALQEELAIFAEKEKLELEEKNKAKENKTKDKERSKTKKRKKCAFVTSSIGQDEETEEEEVDEVEDQNSVAGELVKSETNNNLSIEKSKTRKKHKKNVSIEEALDDLMQGAGIFSDSESETEIYEVKPTRSGRCPKIRRLQAPDINKMDDHHSDDILNEDENITEECVTPEIEKSELISDASVKEGETMEDPSEHVEHKIPDISKAEPGSLVILSSESPDEPGKTMLQVYMVSPNPDPTMVSSKQNIPPIELSPELLATVTTKISKNDPPNVDAQQSVNTT</sequence>
<feature type="region of interest" description="Disordered" evidence="2">
    <location>
        <begin position="23"/>
        <end position="55"/>
    </location>
</feature>
<feature type="region of interest" description="Disordered" evidence="2">
    <location>
        <begin position="575"/>
        <end position="594"/>
    </location>
</feature>
<gene>
    <name evidence="5" type="primary">LOC107224902</name>
</gene>
<feature type="compositionally biased region" description="Basic and acidic residues" evidence="2">
    <location>
        <begin position="456"/>
        <end position="470"/>
    </location>
</feature>
<feature type="compositionally biased region" description="Polar residues" evidence="2">
    <location>
        <begin position="91"/>
        <end position="119"/>
    </location>
</feature>
<organism evidence="4 5">
    <name type="scientific">Neodiprion lecontei</name>
    <name type="common">Redheaded pine sawfly</name>
    <dbReference type="NCBI Taxonomy" id="441921"/>
    <lineage>
        <taxon>Eukaryota</taxon>
        <taxon>Metazoa</taxon>
        <taxon>Ecdysozoa</taxon>
        <taxon>Arthropoda</taxon>
        <taxon>Hexapoda</taxon>
        <taxon>Insecta</taxon>
        <taxon>Pterygota</taxon>
        <taxon>Neoptera</taxon>
        <taxon>Endopterygota</taxon>
        <taxon>Hymenoptera</taxon>
        <taxon>Tenthredinoidea</taxon>
        <taxon>Diprionidae</taxon>
        <taxon>Diprioninae</taxon>
        <taxon>Neodiprion</taxon>
    </lineage>
</organism>
<comment type="subcellular location">
    <subcellularLocation>
        <location evidence="1">Nucleus</location>
    </subcellularLocation>
</comment>